<feature type="compositionally biased region" description="Gly residues" evidence="1">
    <location>
        <begin position="53"/>
        <end position="74"/>
    </location>
</feature>
<evidence type="ECO:0000256" key="1">
    <source>
        <dbReference type="SAM" id="MobiDB-lite"/>
    </source>
</evidence>
<protein>
    <submittedName>
        <fullName evidence="2">Uncharacterized protein</fullName>
    </submittedName>
</protein>
<dbReference type="EMBL" id="SLWM01000020">
    <property type="protein sequence ID" value="TCO14430.1"/>
    <property type="molecule type" value="Genomic_DNA"/>
</dbReference>
<organism evidence="2 3">
    <name type="scientific">Kribbella orskensis</name>
    <dbReference type="NCBI Taxonomy" id="2512216"/>
    <lineage>
        <taxon>Bacteria</taxon>
        <taxon>Bacillati</taxon>
        <taxon>Actinomycetota</taxon>
        <taxon>Actinomycetes</taxon>
        <taxon>Propionibacteriales</taxon>
        <taxon>Kribbellaceae</taxon>
        <taxon>Kribbella</taxon>
    </lineage>
</organism>
<evidence type="ECO:0000313" key="3">
    <source>
        <dbReference type="Proteomes" id="UP000295818"/>
    </source>
</evidence>
<dbReference type="Proteomes" id="UP000295818">
    <property type="component" value="Unassembled WGS sequence"/>
</dbReference>
<sequence>MRQHGDGSWSGHREVTYLAVDRLSRTRDWQAERDRRAALEHGPAEARRTAEMGWGGVSPGVCGGLSGGAVGAGG</sequence>
<proteinExistence type="predicted"/>
<reference evidence="2 3" key="1">
    <citation type="journal article" date="2015" name="Stand. Genomic Sci.">
        <title>Genomic Encyclopedia of Bacterial and Archaeal Type Strains, Phase III: the genomes of soil and plant-associated and newly described type strains.</title>
        <authorList>
            <person name="Whitman W.B."/>
            <person name="Woyke T."/>
            <person name="Klenk H.P."/>
            <person name="Zhou Y."/>
            <person name="Lilburn T.G."/>
            <person name="Beck B.J."/>
            <person name="De Vos P."/>
            <person name="Vandamme P."/>
            <person name="Eisen J.A."/>
            <person name="Garrity G."/>
            <person name="Hugenholtz P."/>
            <person name="Kyrpides N.C."/>
        </authorList>
    </citation>
    <scope>NUCLEOTIDE SEQUENCE [LARGE SCALE GENOMIC DNA]</scope>
    <source>
        <strain evidence="2 3">VKM Ac-2538</strain>
    </source>
</reference>
<keyword evidence="3" id="KW-1185">Reference proteome</keyword>
<name>A0ABY2BB30_9ACTN</name>
<feature type="compositionally biased region" description="Basic and acidic residues" evidence="1">
    <location>
        <begin position="30"/>
        <end position="50"/>
    </location>
</feature>
<accession>A0ABY2BB30</accession>
<feature type="region of interest" description="Disordered" evidence="1">
    <location>
        <begin position="30"/>
        <end position="74"/>
    </location>
</feature>
<evidence type="ECO:0000313" key="2">
    <source>
        <dbReference type="EMBL" id="TCO14430.1"/>
    </source>
</evidence>
<comment type="caution">
    <text evidence="2">The sequence shown here is derived from an EMBL/GenBank/DDBJ whole genome shotgun (WGS) entry which is preliminary data.</text>
</comment>
<gene>
    <name evidence="2" type="ORF">EV644_12054</name>
</gene>